<evidence type="ECO:0000256" key="1">
    <source>
        <dbReference type="SAM" id="SignalP"/>
    </source>
</evidence>
<evidence type="ECO:0000313" key="5">
    <source>
        <dbReference type="Proteomes" id="UP001596043"/>
    </source>
</evidence>
<dbReference type="Pfam" id="PF12969">
    <property type="entry name" value="DUF3857"/>
    <property type="match status" value="1"/>
</dbReference>
<accession>A0ABV9HV32</accession>
<evidence type="ECO:0000259" key="3">
    <source>
        <dbReference type="Pfam" id="PF12969"/>
    </source>
</evidence>
<dbReference type="Gene3D" id="2.60.40.3140">
    <property type="match status" value="1"/>
</dbReference>
<dbReference type="Gene3D" id="3.10.620.30">
    <property type="match status" value="1"/>
</dbReference>
<evidence type="ECO:0000313" key="4">
    <source>
        <dbReference type="EMBL" id="MFC4633570.1"/>
    </source>
</evidence>
<protein>
    <submittedName>
        <fullName evidence="4">DUF3857 domain-containing protein</fullName>
    </submittedName>
</protein>
<dbReference type="Gene3D" id="2.60.120.1130">
    <property type="match status" value="1"/>
</dbReference>
<feature type="domain" description="DUF3857" evidence="3">
    <location>
        <begin position="69"/>
        <end position="217"/>
    </location>
</feature>
<comment type="caution">
    <text evidence="4">The sequence shown here is derived from an EMBL/GenBank/DDBJ whole genome shotgun (WGS) entry which is preliminary data.</text>
</comment>
<feature type="domain" description="Transglutaminase-like" evidence="2">
    <location>
        <begin position="280"/>
        <end position="350"/>
    </location>
</feature>
<reference evidence="5" key="1">
    <citation type="journal article" date="2019" name="Int. J. Syst. Evol. Microbiol.">
        <title>The Global Catalogue of Microorganisms (GCM) 10K type strain sequencing project: providing services to taxonomists for standard genome sequencing and annotation.</title>
        <authorList>
            <consortium name="The Broad Institute Genomics Platform"/>
            <consortium name="The Broad Institute Genome Sequencing Center for Infectious Disease"/>
            <person name="Wu L."/>
            <person name="Ma J."/>
        </authorList>
    </citation>
    <scope>NUCLEOTIDE SEQUENCE [LARGE SCALE GENOMIC DNA]</scope>
    <source>
        <strain evidence="5">YJ-61-S</strain>
    </source>
</reference>
<feature type="signal peptide" evidence="1">
    <location>
        <begin position="1"/>
        <end position="21"/>
    </location>
</feature>
<dbReference type="Pfam" id="PF01841">
    <property type="entry name" value="Transglut_core"/>
    <property type="match status" value="1"/>
</dbReference>
<keyword evidence="1" id="KW-0732">Signal</keyword>
<organism evidence="4 5">
    <name type="scientific">Dokdonia ponticola</name>
    <dbReference type="NCBI Taxonomy" id="2041041"/>
    <lineage>
        <taxon>Bacteria</taxon>
        <taxon>Pseudomonadati</taxon>
        <taxon>Bacteroidota</taxon>
        <taxon>Flavobacteriia</taxon>
        <taxon>Flavobacteriales</taxon>
        <taxon>Flavobacteriaceae</taxon>
        <taxon>Dokdonia</taxon>
    </lineage>
</organism>
<dbReference type="EMBL" id="JBHSFV010000003">
    <property type="protein sequence ID" value="MFC4633570.1"/>
    <property type="molecule type" value="Genomic_DNA"/>
</dbReference>
<dbReference type="SUPFAM" id="SSF54001">
    <property type="entry name" value="Cysteine proteinases"/>
    <property type="match status" value="1"/>
</dbReference>
<dbReference type="InterPro" id="IPR038765">
    <property type="entry name" value="Papain-like_cys_pep_sf"/>
</dbReference>
<keyword evidence="5" id="KW-1185">Reference proteome</keyword>
<dbReference type="InterPro" id="IPR002931">
    <property type="entry name" value="Transglutaminase-like"/>
</dbReference>
<name>A0ABV9HV32_9FLAO</name>
<dbReference type="Proteomes" id="UP001596043">
    <property type="component" value="Unassembled WGS sequence"/>
</dbReference>
<sequence length="641" mass="74461">MRYTSILLLLCMLGITTLSSAQESPEFIKYKNAYPDEYLARLKSQRLIDISIEDNQIKISQTIAEEDLLLNETAQFATEESVEYSSFFLLDKIEASSMVFDGKKYREYEVTDFVRKDELSESFYDDTKSVNFLYPKLQQGAIKKLNYTTSITNPRFLSPVYFGNVYPLINQKVEIMVDKDINLRFEKFNMDGVDVRFRESEKRGRKIYTWELENQEAYDIEDNGPSPKKILPHIMPIISSYQSKNEEIAVLKDVKDLYSWYYSLVKDINQEELDEELVAITNDLIGSKTSEIDKVKAIYYWVQENIKYIDFEYALGGFIPRDANAVFQKKFGDCKDNSSILKEMFKIANIKGSLTWLGTRSIPYRYTEMPTPAADNHMILTYENEGKTYFLDATGRYLPLEIPSSFIQGKEALIENGEGDYKIVEVPIVEADQNLFTDEVTIKLEDNSIKGNGTLSLTGYQKSTLFNSIENRDTQDKLLEYYNSFLRKGSNRFLIESFEEKNKYSYESPFQVDYAFTIKDYAQSLNDEIFINLNLYKTAINAYKVKEDRKTALEFRYRSKDSITVIFEIPEGKEVTYLPEDVTVDNDFMSASITYKKEGNTIVYTHAFETKTLTLEKETHDAFRKSLKKINKAFKEVVVLK</sequence>
<dbReference type="InterPro" id="IPR024618">
    <property type="entry name" value="DUF3857"/>
</dbReference>
<evidence type="ECO:0000259" key="2">
    <source>
        <dbReference type="Pfam" id="PF01841"/>
    </source>
</evidence>
<dbReference type="RefSeq" id="WP_379977782.1">
    <property type="nucleotide sequence ID" value="NZ_JBHSFV010000003.1"/>
</dbReference>
<gene>
    <name evidence="4" type="ORF">ACFO3O_06605</name>
</gene>
<feature type="chain" id="PRO_5047028524" evidence="1">
    <location>
        <begin position="22"/>
        <end position="641"/>
    </location>
</feature>
<proteinExistence type="predicted"/>